<feature type="transmembrane region" description="Helical" evidence="1">
    <location>
        <begin position="219"/>
        <end position="238"/>
    </location>
</feature>
<sequence length="338" mass="37944">MKTEPIYSEITISADDRKKITRGMIGIVAVPVMFGIFIYFIFSWVVGRTVLTGEWEMFDYMILFFMGLIISVCTYLLIRKAADLRTGVKHVYEGILEDKRKDIQKTTTSSGGAGRRSGGGTRTKATITYYLKIAGKEFAVSHSKYAQVATGDLVKLEIAPKSKLILNLQTVQKATEAQPDVDVDSLRSSIPDKVIKTNLTPQDEEVLRKIWLKKLRTKLLFIAVPLLIAFSFIVQGWWGLLLLFFPVPIIIVWNAISLLRWYLKYQSIKRDHVKEEITTTVTDKTTTSGNRTATSYLVSTQAGAFSIDKSAYDEVKSGDRIVIEKTPVLNLVLGTRVG</sequence>
<dbReference type="AlphaFoldDB" id="A0A1W6MIR8"/>
<dbReference type="EMBL" id="CP019344">
    <property type="protein sequence ID" value="ARN77508.1"/>
    <property type="molecule type" value="Genomic_DNA"/>
</dbReference>
<accession>A0A1W6MIR8</accession>
<dbReference type="STRING" id="331648.BST97_05650"/>
<name>A0A1W6MIR8_9FLAO</name>
<keyword evidence="1" id="KW-0812">Transmembrane</keyword>
<feature type="transmembrane region" description="Helical" evidence="1">
    <location>
        <begin position="25"/>
        <end position="46"/>
    </location>
</feature>
<feature type="transmembrane region" description="Helical" evidence="1">
    <location>
        <begin position="58"/>
        <end position="78"/>
    </location>
</feature>
<evidence type="ECO:0000313" key="3">
    <source>
        <dbReference type="Proteomes" id="UP000193431"/>
    </source>
</evidence>
<dbReference type="Proteomes" id="UP000193431">
    <property type="component" value="Chromosome"/>
</dbReference>
<reference evidence="2 3" key="1">
    <citation type="submission" date="2016-11" db="EMBL/GenBank/DDBJ databases">
        <title>Trade-off between light-utilization and light-protection in marine flavobacteria.</title>
        <authorList>
            <person name="Kumagai Y."/>
        </authorList>
    </citation>
    <scope>NUCLEOTIDE SEQUENCE [LARGE SCALE GENOMIC DNA]</scope>
    <source>
        <strain evidence="2 3">JCM 13191</strain>
    </source>
</reference>
<evidence type="ECO:0000256" key="1">
    <source>
        <dbReference type="SAM" id="Phobius"/>
    </source>
</evidence>
<dbReference type="OrthoDB" id="1450216at2"/>
<evidence type="ECO:0000313" key="2">
    <source>
        <dbReference type="EMBL" id="ARN77508.1"/>
    </source>
</evidence>
<keyword evidence="1" id="KW-0472">Membrane</keyword>
<dbReference type="RefSeq" id="WP_085766311.1">
    <property type="nucleotide sequence ID" value="NZ_CP019344.1"/>
</dbReference>
<gene>
    <name evidence="2" type="ORF">BST97_05650</name>
</gene>
<protein>
    <submittedName>
        <fullName evidence="2">Uncharacterized protein</fullName>
    </submittedName>
</protein>
<organism evidence="2 3">
    <name type="scientific">Nonlabens spongiae</name>
    <dbReference type="NCBI Taxonomy" id="331648"/>
    <lineage>
        <taxon>Bacteria</taxon>
        <taxon>Pseudomonadati</taxon>
        <taxon>Bacteroidota</taxon>
        <taxon>Flavobacteriia</taxon>
        <taxon>Flavobacteriales</taxon>
        <taxon>Flavobacteriaceae</taxon>
        <taxon>Nonlabens</taxon>
    </lineage>
</organism>
<feature type="transmembrane region" description="Helical" evidence="1">
    <location>
        <begin position="244"/>
        <end position="263"/>
    </location>
</feature>
<keyword evidence="1" id="KW-1133">Transmembrane helix</keyword>
<keyword evidence="3" id="KW-1185">Reference proteome</keyword>
<proteinExistence type="predicted"/>